<proteinExistence type="predicted"/>
<keyword evidence="4" id="KW-1133">Transmembrane helix</keyword>
<dbReference type="Pfam" id="PF13677">
    <property type="entry name" value="MotB_plug"/>
    <property type="match status" value="1"/>
</dbReference>
<dbReference type="EMBL" id="CP042912">
    <property type="protein sequence ID" value="QEG23377.1"/>
    <property type="molecule type" value="Genomic_DNA"/>
</dbReference>
<feature type="transmembrane region" description="Helical" evidence="4">
    <location>
        <begin position="16"/>
        <end position="38"/>
    </location>
</feature>
<keyword evidence="4" id="KW-0812">Transmembrane</keyword>
<evidence type="ECO:0000259" key="5">
    <source>
        <dbReference type="Pfam" id="PF13677"/>
    </source>
</evidence>
<evidence type="ECO:0000256" key="1">
    <source>
        <dbReference type="ARBA" id="ARBA00004370"/>
    </source>
</evidence>
<organism evidence="6 7">
    <name type="scientific">Mariniblastus fucicola</name>
    <dbReference type="NCBI Taxonomy" id="980251"/>
    <lineage>
        <taxon>Bacteria</taxon>
        <taxon>Pseudomonadati</taxon>
        <taxon>Planctomycetota</taxon>
        <taxon>Planctomycetia</taxon>
        <taxon>Pirellulales</taxon>
        <taxon>Pirellulaceae</taxon>
        <taxon>Mariniblastus</taxon>
    </lineage>
</organism>
<keyword evidence="6" id="KW-0969">Cilium</keyword>
<feature type="domain" description="Motility protein B-like N-terminal" evidence="5">
    <location>
        <begin position="5"/>
        <end position="49"/>
    </location>
</feature>
<protein>
    <submittedName>
        <fullName evidence="6">Flagellar motor protein MotB</fullName>
    </submittedName>
</protein>
<evidence type="ECO:0000313" key="6">
    <source>
        <dbReference type="EMBL" id="QEG23377.1"/>
    </source>
</evidence>
<accession>A0A5B9P9F8</accession>
<dbReference type="InterPro" id="IPR025713">
    <property type="entry name" value="MotB-like_N_dom"/>
</dbReference>
<keyword evidence="6" id="KW-0966">Cell projection</keyword>
<dbReference type="AlphaFoldDB" id="A0A5B9P9F8"/>
<dbReference type="KEGG" id="mff:MFFC18_32750"/>
<dbReference type="Proteomes" id="UP000322214">
    <property type="component" value="Chromosome"/>
</dbReference>
<evidence type="ECO:0000256" key="2">
    <source>
        <dbReference type="ARBA" id="ARBA00023136"/>
    </source>
</evidence>
<evidence type="ECO:0000313" key="7">
    <source>
        <dbReference type="Proteomes" id="UP000322214"/>
    </source>
</evidence>
<dbReference type="GO" id="GO:0016020">
    <property type="term" value="C:membrane"/>
    <property type="evidence" value="ECO:0007669"/>
    <property type="project" value="UniProtKB-SubCell"/>
</dbReference>
<feature type="region of interest" description="Disordered" evidence="3">
    <location>
        <begin position="92"/>
        <end position="121"/>
    </location>
</feature>
<sequence length="216" mass="24107">MAREKPPEPPPEDIPVWFMTYSDVITLLMTFFILLLTFSTTEPEKFDKVQPSSFGSSGATGIVGHVHERMDNKSWVERIRPRAARIAINGSEIPPMNTAPQDRASGLGIESASEEEAEKDVMTTNSFKMKFNRLVNNNGNVTPRGIALASLLTQQLRSMPVHCSIRFANQGDSKRATAFLLHLYEVHGVRPGQVGIGWADNLQSDLVAFDMERYEQ</sequence>
<dbReference type="RefSeq" id="WP_075082132.1">
    <property type="nucleotide sequence ID" value="NZ_CP042912.1"/>
</dbReference>
<name>A0A5B9P9F8_9BACT</name>
<keyword evidence="6" id="KW-0282">Flagellum</keyword>
<gene>
    <name evidence="6" type="ORF">MFFC18_32750</name>
</gene>
<dbReference type="OrthoDB" id="268167at2"/>
<keyword evidence="7" id="KW-1185">Reference proteome</keyword>
<evidence type="ECO:0000256" key="4">
    <source>
        <dbReference type="SAM" id="Phobius"/>
    </source>
</evidence>
<reference evidence="6 7" key="1">
    <citation type="submission" date="2019-08" db="EMBL/GenBank/DDBJ databases">
        <title>Deep-cultivation of Planctomycetes and their phenomic and genomic characterization uncovers novel biology.</title>
        <authorList>
            <person name="Wiegand S."/>
            <person name="Jogler M."/>
            <person name="Boedeker C."/>
            <person name="Pinto D."/>
            <person name="Vollmers J."/>
            <person name="Rivas-Marin E."/>
            <person name="Kohn T."/>
            <person name="Peeters S.H."/>
            <person name="Heuer A."/>
            <person name="Rast P."/>
            <person name="Oberbeckmann S."/>
            <person name="Bunk B."/>
            <person name="Jeske O."/>
            <person name="Meyerdierks A."/>
            <person name="Storesund J.E."/>
            <person name="Kallscheuer N."/>
            <person name="Luecker S."/>
            <person name="Lage O.M."/>
            <person name="Pohl T."/>
            <person name="Merkel B.J."/>
            <person name="Hornburger P."/>
            <person name="Mueller R.-W."/>
            <person name="Bruemmer F."/>
            <person name="Labrenz M."/>
            <person name="Spormann A.M."/>
            <person name="Op den Camp H."/>
            <person name="Overmann J."/>
            <person name="Amann R."/>
            <person name="Jetten M.S.M."/>
            <person name="Mascher T."/>
            <person name="Medema M.H."/>
            <person name="Devos D.P."/>
            <person name="Kaster A.-K."/>
            <person name="Ovreas L."/>
            <person name="Rohde M."/>
            <person name="Galperin M.Y."/>
            <person name="Jogler C."/>
        </authorList>
    </citation>
    <scope>NUCLEOTIDE SEQUENCE [LARGE SCALE GENOMIC DNA]</scope>
    <source>
        <strain evidence="6 7">FC18</strain>
    </source>
</reference>
<evidence type="ECO:0000256" key="3">
    <source>
        <dbReference type="SAM" id="MobiDB-lite"/>
    </source>
</evidence>
<keyword evidence="2 4" id="KW-0472">Membrane</keyword>
<comment type="subcellular location">
    <subcellularLocation>
        <location evidence="1">Membrane</location>
    </subcellularLocation>
</comment>
<dbReference type="STRING" id="980251.GCA_001642875_02799"/>